<keyword evidence="1" id="KW-0378">Hydrolase</keyword>
<dbReference type="Proteomes" id="UP000009881">
    <property type="component" value="Unassembled WGS sequence"/>
</dbReference>
<dbReference type="InterPro" id="IPR029058">
    <property type="entry name" value="AB_hydrolase_fold"/>
</dbReference>
<sequence length="281" mass="30029">MMFRRLLAVSAVALPLSACSGLDLLNATVSDDGHVSRTGLRYADGPRGLLDIHKPPGDGPFPVVVWIYGGAWEDGDRAGYEFIGAQLARAGFLVVIPDYRVHPEVVFPAFLRDNARAVAWTQTHVAEYGGDPGRMALMGHSAGAYNAAMLGYDDTWIRQAGGDPDALDAFVGLAGPYDIHPYTVEVSRTIFGHETDPATTEPLDDVDAADPPALLLHGTDDTTVKPEHTTNFAEALRAAGVPVTVERVAGTGHIGLLLDVSPTFEDDAVSGAVERFLRQRL</sequence>
<feature type="signal peptide" evidence="2">
    <location>
        <begin position="1"/>
        <end position="20"/>
    </location>
</feature>
<feature type="chain" id="PRO_5003931278" evidence="2">
    <location>
        <begin position="21"/>
        <end position="281"/>
    </location>
</feature>
<feature type="domain" description="BD-FAE-like" evidence="3">
    <location>
        <begin position="50"/>
        <end position="236"/>
    </location>
</feature>
<evidence type="ECO:0000313" key="4">
    <source>
        <dbReference type="EMBL" id="EKV32395.1"/>
    </source>
</evidence>
<dbReference type="STRING" id="1238182.C882_2474"/>
<accession>K9H282</accession>
<evidence type="ECO:0000313" key="5">
    <source>
        <dbReference type="Proteomes" id="UP000009881"/>
    </source>
</evidence>
<dbReference type="EMBL" id="ANHY01000003">
    <property type="protein sequence ID" value="EKV32395.1"/>
    <property type="molecule type" value="Genomic_DNA"/>
</dbReference>
<dbReference type="SUPFAM" id="SSF53474">
    <property type="entry name" value="alpha/beta-Hydrolases"/>
    <property type="match status" value="1"/>
</dbReference>
<evidence type="ECO:0000259" key="3">
    <source>
        <dbReference type="Pfam" id="PF20434"/>
    </source>
</evidence>
<name>K9H282_9PROT</name>
<dbReference type="eggNOG" id="COG0657">
    <property type="taxonomic scope" value="Bacteria"/>
</dbReference>
<dbReference type="RefSeq" id="WP_009538883.1">
    <property type="nucleotide sequence ID" value="NZ_ANHY01000003.1"/>
</dbReference>
<dbReference type="AlphaFoldDB" id="K9H282"/>
<dbReference type="PANTHER" id="PTHR48081">
    <property type="entry name" value="AB HYDROLASE SUPERFAMILY PROTEIN C4A8.06C"/>
    <property type="match status" value="1"/>
</dbReference>
<dbReference type="InterPro" id="IPR050300">
    <property type="entry name" value="GDXG_lipolytic_enzyme"/>
</dbReference>
<gene>
    <name evidence="4" type="ORF">C882_2474</name>
</gene>
<proteinExistence type="predicted"/>
<dbReference type="GO" id="GO:0016787">
    <property type="term" value="F:hydrolase activity"/>
    <property type="evidence" value="ECO:0007669"/>
    <property type="project" value="UniProtKB-KW"/>
</dbReference>
<keyword evidence="2" id="KW-0732">Signal</keyword>
<evidence type="ECO:0000256" key="1">
    <source>
        <dbReference type="ARBA" id="ARBA00022801"/>
    </source>
</evidence>
<dbReference type="OrthoDB" id="9771666at2"/>
<dbReference type="Pfam" id="PF20434">
    <property type="entry name" value="BD-FAE"/>
    <property type="match status" value="1"/>
</dbReference>
<comment type="caution">
    <text evidence="4">The sequence shown here is derived from an EMBL/GenBank/DDBJ whole genome shotgun (WGS) entry which is preliminary data.</text>
</comment>
<keyword evidence="5" id="KW-1185">Reference proteome</keyword>
<dbReference type="Gene3D" id="3.40.50.1820">
    <property type="entry name" value="alpha/beta hydrolase"/>
    <property type="match status" value="1"/>
</dbReference>
<evidence type="ECO:0000256" key="2">
    <source>
        <dbReference type="SAM" id="SignalP"/>
    </source>
</evidence>
<dbReference type="InterPro" id="IPR049492">
    <property type="entry name" value="BD-FAE-like_dom"/>
</dbReference>
<dbReference type="PANTHER" id="PTHR48081:SF9">
    <property type="entry name" value="CARBOXYLESTERASE"/>
    <property type="match status" value="1"/>
</dbReference>
<organism evidence="4 5">
    <name type="scientific">Caenispirillum salinarum AK4</name>
    <dbReference type="NCBI Taxonomy" id="1238182"/>
    <lineage>
        <taxon>Bacteria</taxon>
        <taxon>Pseudomonadati</taxon>
        <taxon>Pseudomonadota</taxon>
        <taxon>Alphaproteobacteria</taxon>
        <taxon>Rhodospirillales</taxon>
        <taxon>Novispirillaceae</taxon>
        <taxon>Caenispirillum</taxon>
    </lineage>
</organism>
<reference evidence="4 5" key="1">
    <citation type="journal article" date="2013" name="Genome Announc.">
        <title>Draft Genome Sequence of an Alphaproteobacterium, Caenispirillum salinarum AK4(T), Isolated from a Solar Saltern.</title>
        <authorList>
            <person name="Khatri I."/>
            <person name="Singh A."/>
            <person name="Korpole S."/>
            <person name="Pinnaka A.K."/>
            <person name="Subramanian S."/>
        </authorList>
    </citation>
    <scope>NUCLEOTIDE SEQUENCE [LARGE SCALE GENOMIC DNA]</scope>
    <source>
        <strain evidence="4 5">AK4</strain>
    </source>
</reference>
<protein>
    <submittedName>
        <fullName evidence="4">Carboxylesterase family protein</fullName>
    </submittedName>
</protein>